<gene>
    <name evidence="10" type="primary">rraA</name>
    <name evidence="10" type="ORF">Drose_24460</name>
</gene>
<dbReference type="CDD" id="cd16841">
    <property type="entry name" value="RraA_family"/>
    <property type="match status" value="1"/>
</dbReference>
<comment type="subunit">
    <text evidence="4 9">Homotrimer.</text>
</comment>
<name>A0ABY5ZEI3_9ACTN</name>
<reference evidence="10" key="1">
    <citation type="submission" date="2021-04" db="EMBL/GenBank/DDBJ databases">
        <title>Biosynthetic gene clusters of Dactylosporangioum roseum.</title>
        <authorList>
            <person name="Hartkoorn R.C."/>
            <person name="Beaudoing E."/>
            <person name="Hot D."/>
            <person name="Moureu S."/>
        </authorList>
    </citation>
    <scope>NUCLEOTIDE SEQUENCE</scope>
    <source>
        <strain evidence="10">NRRL B-16295</strain>
    </source>
</reference>
<evidence type="ECO:0000256" key="7">
    <source>
        <dbReference type="ARBA" id="ARBA00025046"/>
    </source>
</evidence>
<evidence type="ECO:0000256" key="1">
    <source>
        <dbReference type="ARBA" id="ARBA00001342"/>
    </source>
</evidence>
<comment type="similarity">
    <text evidence="3 9">Belongs to the class II aldolase/RraA-like family.</text>
</comment>
<evidence type="ECO:0000256" key="3">
    <source>
        <dbReference type="ARBA" id="ARBA00008621"/>
    </source>
</evidence>
<proteinExistence type="inferred from homology"/>
<dbReference type="NCBIfam" id="TIGR01935">
    <property type="entry name" value="NOT-MenG"/>
    <property type="match status" value="1"/>
</dbReference>
<dbReference type="Gene3D" id="3.50.30.40">
    <property type="entry name" value="Ribonuclease E inhibitor RraA/RraA-like"/>
    <property type="match status" value="1"/>
</dbReference>
<evidence type="ECO:0000256" key="4">
    <source>
        <dbReference type="ARBA" id="ARBA00011233"/>
    </source>
</evidence>
<keyword evidence="11" id="KW-1185">Reference proteome</keyword>
<keyword evidence="5 9" id="KW-0479">Metal-binding</keyword>
<protein>
    <recommendedName>
        <fullName evidence="9">4-hydroxy-4-methyl-2-oxoglutarate aldolase</fullName>
        <shortName evidence="9">HMG aldolase</shortName>
        <ecNumber evidence="9">4.1.1.112</ecNumber>
        <ecNumber evidence="9">4.1.3.17</ecNumber>
    </recommendedName>
    <alternativeName>
        <fullName evidence="9">Oxaloacetate decarboxylase</fullName>
    </alternativeName>
</protein>
<comment type="cofactor">
    <cofactor evidence="2 9">
        <name>a divalent metal cation</name>
        <dbReference type="ChEBI" id="CHEBI:60240"/>
    </cofactor>
</comment>
<dbReference type="InterPro" id="IPR010203">
    <property type="entry name" value="RraA"/>
</dbReference>
<dbReference type="EMBL" id="CP073721">
    <property type="protein sequence ID" value="UWZ40566.1"/>
    <property type="molecule type" value="Genomic_DNA"/>
</dbReference>
<accession>A0ABY5ZEI3</accession>
<dbReference type="EC" id="4.1.1.112" evidence="9"/>
<evidence type="ECO:0000256" key="6">
    <source>
        <dbReference type="ARBA" id="ARBA00023239"/>
    </source>
</evidence>
<comment type="catalytic activity">
    <reaction evidence="8 9">
        <text>oxaloacetate + H(+) = pyruvate + CO2</text>
        <dbReference type="Rhea" id="RHEA:15641"/>
        <dbReference type="ChEBI" id="CHEBI:15361"/>
        <dbReference type="ChEBI" id="CHEBI:15378"/>
        <dbReference type="ChEBI" id="CHEBI:16452"/>
        <dbReference type="ChEBI" id="CHEBI:16526"/>
        <dbReference type="EC" id="4.1.1.112"/>
    </reaction>
</comment>
<keyword evidence="6 9" id="KW-0456">Lyase</keyword>
<evidence type="ECO:0000313" key="11">
    <source>
        <dbReference type="Proteomes" id="UP001058271"/>
    </source>
</evidence>
<evidence type="ECO:0000256" key="2">
    <source>
        <dbReference type="ARBA" id="ARBA00001968"/>
    </source>
</evidence>
<dbReference type="EC" id="4.1.3.17" evidence="9"/>
<comment type="function">
    <text evidence="7 9">Catalyzes the aldol cleavage of 4-hydroxy-4-methyl-2-oxoglutarate (HMG) into 2 molecules of pyruvate. Also contains a secondary oxaloacetate (OAA) decarboxylase activity due to the common pyruvate enolate transition state formed following C-C bond cleavage in the retro-aldol and decarboxylation reactions.</text>
</comment>
<dbReference type="NCBIfam" id="NF006875">
    <property type="entry name" value="PRK09372.1"/>
    <property type="match status" value="1"/>
</dbReference>
<sequence>MQAAFAAGTAGTADLVDEIGDEVRSCDVQFTQYGGVRRFFGPVRTIRCHQDNALVKQVLSTPGDRGVLVVDGGGSLHTALVGDVIAGLGVRNGWAGLVLHGAVRDTEALAALPLGIKALGTNPRKSGKTAAGETDVPVTFGGVVFSPGDTLYSDPDGIVLVR</sequence>
<evidence type="ECO:0000313" key="10">
    <source>
        <dbReference type="EMBL" id="UWZ40566.1"/>
    </source>
</evidence>
<dbReference type="Proteomes" id="UP001058271">
    <property type="component" value="Chromosome"/>
</dbReference>
<dbReference type="PANTHER" id="PTHR33254">
    <property type="entry name" value="4-HYDROXY-4-METHYL-2-OXOGLUTARATE ALDOLASE 3-RELATED"/>
    <property type="match status" value="1"/>
</dbReference>
<dbReference type="Pfam" id="PF03737">
    <property type="entry name" value="RraA-like"/>
    <property type="match status" value="1"/>
</dbReference>
<dbReference type="InterPro" id="IPR005493">
    <property type="entry name" value="RraA/RraA-like"/>
</dbReference>
<evidence type="ECO:0000256" key="8">
    <source>
        <dbReference type="ARBA" id="ARBA00047973"/>
    </source>
</evidence>
<dbReference type="RefSeq" id="WP_343871473.1">
    <property type="nucleotide sequence ID" value="NZ_BAAABS010000080.1"/>
</dbReference>
<evidence type="ECO:0000256" key="9">
    <source>
        <dbReference type="RuleBase" id="RU004338"/>
    </source>
</evidence>
<evidence type="ECO:0000256" key="5">
    <source>
        <dbReference type="ARBA" id="ARBA00022723"/>
    </source>
</evidence>
<dbReference type="PANTHER" id="PTHR33254:SF4">
    <property type="entry name" value="4-HYDROXY-4-METHYL-2-OXOGLUTARATE ALDOLASE 3-RELATED"/>
    <property type="match status" value="1"/>
</dbReference>
<dbReference type="SUPFAM" id="SSF89562">
    <property type="entry name" value="RraA-like"/>
    <property type="match status" value="1"/>
</dbReference>
<dbReference type="InterPro" id="IPR036704">
    <property type="entry name" value="RraA/RraA-like_sf"/>
</dbReference>
<comment type="catalytic activity">
    <reaction evidence="1 9">
        <text>4-hydroxy-4-methyl-2-oxoglutarate = 2 pyruvate</text>
        <dbReference type="Rhea" id="RHEA:22748"/>
        <dbReference type="ChEBI" id="CHEBI:15361"/>
        <dbReference type="ChEBI" id="CHEBI:58276"/>
        <dbReference type="EC" id="4.1.3.17"/>
    </reaction>
</comment>
<organism evidence="10 11">
    <name type="scientific">Dactylosporangium roseum</name>
    <dbReference type="NCBI Taxonomy" id="47989"/>
    <lineage>
        <taxon>Bacteria</taxon>
        <taxon>Bacillati</taxon>
        <taxon>Actinomycetota</taxon>
        <taxon>Actinomycetes</taxon>
        <taxon>Micromonosporales</taxon>
        <taxon>Micromonosporaceae</taxon>
        <taxon>Dactylosporangium</taxon>
    </lineage>
</organism>